<keyword evidence="2" id="KW-1185">Reference proteome</keyword>
<dbReference type="InParanoid" id="A0A1V9XGX8"/>
<dbReference type="EMBL" id="MNPL01011240">
    <property type="protein sequence ID" value="OQR72686.1"/>
    <property type="molecule type" value="Genomic_DNA"/>
</dbReference>
<evidence type="ECO:0000313" key="1">
    <source>
        <dbReference type="EMBL" id="OQR72686.1"/>
    </source>
</evidence>
<dbReference type="Proteomes" id="UP000192247">
    <property type="component" value="Unassembled WGS sequence"/>
</dbReference>
<reference evidence="1 2" key="1">
    <citation type="journal article" date="2017" name="Gigascience">
        <title>Draft genome of the honey bee ectoparasitic mite, Tropilaelaps mercedesae, is shaped by the parasitic life history.</title>
        <authorList>
            <person name="Dong X."/>
            <person name="Armstrong S.D."/>
            <person name="Xia D."/>
            <person name="Makepeace B.L."/>
            <person name="Darby A.C."/>
            <person name="Kadowaki T."/>
        </authorList>
    </citation>
    <scope>NUCLEOTIDE SEQUENCE [LARGE SCALE GENOMIC DNA]</scope>
    <source>
        <strain evidence="1">Wuxi-XJTLU</strain>
    </source>
</reference>
<protein>
    <submittedName>
        <fullName evidence="1">Uncharacterized protein</fullName>
    </submittedName>
</protein>
<proteinExistence type="predicted"/>
<accession>A0A1V9XGX8</accession>
<comment type="caution">
    <text evidence="1">The sequence shown here is derived from an EMBL/GenBank/DDBJ whole genome shotgun (WGS) entry which is preliminary data.</text>
</comment>
<sequence length="65" mass="7537">MRAIRVFFRSLPGVSPDTPTVWAEQMPTYRTDAIRVLNDIMLTGNIVLFRRDRHASLTGGRHVYY</sequence>
<evidence type="ECO:0000313" key="2">
    <source>
        <dbReference type="Proteomes" id="UP000192247"/>
    </source>
</evidence>
<gene>
    <name evidence="1" type="ORF">BIW11_03729</name>
</gene>
<name>A0A1V9XGX8_9ACAR</name>
<organism evidence="1 2">
    <name type="scientific">Tropilaelaps mercedesae</name>
    <dbReference type="NCBI Taxonomy" id="418985"/>
    <lineage>
        <taxon>Eukaryota</taxon>
        <taxon>Metazoa</taxon>
        <taxon>Ecdysozoa</taxon>
        <taxon>Arthropoda</taxon>
        <taxon>Chelicerata</taxon>
        <taxon>Arachnida</taxon>
        <taxon>Acari</taxon>
        <taxon>Parasitiformes</taxon>
        <taxon>Mesostigmata</taxon>
        <taxon>Gamasina</taxon>
        <taxon>Dermanyssoidea</taxon>
        <taxon>Laelapidae</taxon>
        <taxon>Tropilaelaps</taxon>
    </lineage>
</organism>
<dbReference type="AlphaFoldDB" id="A0A1V9XGX8"/>